<proteinExistence type="predicted"/>
<sequence>MTPARRDRTPPALAAVEAEDRDTAVRVQALALEQLLHPELTDHDPNHEEPR</sequence>
<organism evidence="2 3">
    <name type="scientific">Kocuria flava</name>
    <dbReference type="NCBI Taxonomy" id="446860"/>
    <lineage>
        <taxon>Bacteria</taxon>
        <taxon>Bacillati</taxon>
        <taxon>Actinomycetota</taxon>
        <taxon>Actinomycetes</taxon>
        <taxon>Micrococcales</taxon>
        <taxon>Micrococcaceae</taxon>
        <taxon>Kocuria</taxon>
    </lineage>
</organism>
<evidence type="ECO:0000313" key="2">
    <source>
        <dbReference type="EMBL" id="GEO93101.1"/>
    </source>
</evidence>
<gene>
    <name evidence="2" type="ORF">KFL01_24070</name>
</gene>
<dbReference type="Proteomes" id="UP000321155">
    <property type="component" value="Unassembled WGS sequence"/>
</dbReference>
<reference evidence="2 3" key="1">
    <citation type="submission" date="2019-07" db="EMBL/GenBank/DDBJ databases">
        <title>Whole genome shotgun sequence of Kocuria flava NBRC 107626.</title>
        <authorList>
            <person name="Hosoyama A."/>
            <person name="Uohara A."/>
            <person name="Ohji S."/>
            <person name="Ichikawa N."/>
        </authorList>
    </citation>
    <scope>NUCLEOTIDE SEQUENCE [LARGE SCALE GENOMIC DNA]</scope>
    <source>
        <strain evidence="2 3">NBRC 107626</strain>
    </source>
</reference>
<dbReference type="RefSeq" id="WP_157570903.1">
    <property type="nucleotide sequence ID" value="NZ_BJZR01000084.1"/>
</dbReference>
<protein>
    <submittedName>
        <fullName evidence="2">Uncharacterized protein</fullName>
    </submittedName>
</protein>
<evidence type="ECO:0000313" key="3">
    <source>
        <dbReference type="Proteomes" id="UP000321155"/>
    </source>
</evidence>
<comment type="caution">
    <text evidence="2">The sequence shown here is derived from an EMBL/GenBank/DDBJ whole genome shotgun (WGS) entry which is preliminary data.</text>
</comment>
<name>A0ABQ0X678_9MICC</name>
<keyword evidence="3" id="KW-1185">Reference proteome</keyword>
<evidence type="ECO:0000256" key="1">
    <source>
        <dbReference type="SAM" id="MobiDB-lite"/>
    </source>
</evidence>
<feature type="region of interest" description="Disordered" evidence="1">
    <location>
        <begin position="1"/>
        <end position="20"/>
    </location>
</feature>
<accession>A0ABQ0X678</accession>
<dbReference type="EMBL" id="BJZR01000084">
    <property type="protein sequence ID" value="GEO93101.1"/>
    <property type="molecule type" value="Genomic_DNA"/>
</dbReference>